<dbReference type="AlphaFoldDB" id="A0A5C3EW80"/>
<gene>
    <name evidence="3" type="ORF">PSFLO_01178</name>
</gene>
<proteinExistence type="predicted"/>
<dbReference type="EMBL" id="OOIP01000002">
    <property type="protein sequence ID" value="SPO35707.1"/>
    <property type="molecule type" value="Genomic_DNA"/>
</dbReference>
<evidence type="ECO:0000256" key="1">
    <source>
        <dbReference type="SAM" id="MobiDB-lite"/>
    </source>
</evidence>
<keyword evidence="2" id="KW-0812">Transmembrane</keyword>
<organism evidence="3 4">
    <name type="scientific">Pseudozyma flocculosa</name>
    <dbReference type="NCBI Taxonomy" id="84751"/>
    <lineage>
        <taxon>Eukaryota</taxon>
        <taxon>Fungi</taxon>
        <taxon>Dikarya</taxon>
        <taxon>Basidiomycota</taxon>
        <taxon>Ustilaginomycotina</taxon>
        <taxon>Ustilaginomycetes</taxon>
        <taxon>Ustilaginales</taxon>
        <taxon>Ustilaginaceae</taxon>
        <taxon>Pseudozyma</taxon>
    </lineage>
</organism>
<dbReference type="Proteomes" id="UP000323386">
    <property type="component" value="Unassembled WGS sequence"/>
</dbReference>
<accession>A0A5C3EW80</accession>
<sequence>MAGRCRQMPSFERPRCRESASRICCRSNCERVGWWSGAQVGKGTLQTIATSLVVVPCSTSVADRRGLATEACKTSALRVVAVLLFLVCLTAVPGVSARLCWWSRQRSSMPVARRSSTDQASSGESTAAVGADGLWSVDVCACRSVVGRRRSQTGRGSGDDAQERSVSVGALAMEPVQGVDPCAWTGRVEVGTRATGWVRGTKAGPSVGCETGKPRRTASDEGRD</sequence>
<keyword evidence="4" id="KW-1185">Reference proteome</keyword>
<evidence type="ECO:0000256" key="2">
    <source>
        <dbReference type="SAM" id="Phobius"/>
    </source>
</evidence>
<protein>
    <submittedName>
        <fullName evidence="3">Uncharacterized protein</fullName>
    </submittedName>
</protein>
<evidence type="ECO:0000313" key="3">
    <source>
        <dbReference type="EMBL" id="SPO35707.1"/>
    </source>
</evidence>
<evidence type="ECO:0000313" key="4">
    <source>
        <dbReference type="Proteomes" id="UP000323386"/>
    </source>
</evidence>
<keyword evidence="2" id="KW-1133">Transmembrane helix</keyword>
<reference evidence="3 4" key="1">
    <citation type="submission" date="2018-03" db="EMBL/GenBank/DDBJ databases">
        <authorList>
            <person name="Guldener U."/>
        </authorList>
    </citation>
    <scope>NUCLEOTIDE SEQUENCE [LARGE SCALE GENOMIC DNA]</scope>
    <source>
        <strain evidence="3 4">DAOM196992</strain>
    </source>
</reference>
<keyword evidence="2" id="KW-0472">Membrane</keyword>
<feature type="transmembrane region" description="Helical" evidence="2">
    <location>
        <begin position="79"/>
        <end position="101"/>
    </location>
</feature>
<name>A0A5C3EW80_9BASI</name>
<feature type="region of interest" description="Disordered" evidence="1">
    <location>
        <begin position="199"/>
        <end position="224"/>
    </location>
</feature>